<evidence type="ECO:0000313" key="1">
    <source>
        <dbReference type="EMBL" id="MUV04509.1"/>
    </source>
</evidence>
<organism evidence="1 2">
    <name type="scientific">Flavobacterium rakeshii</name>
    <dbReference type="NCBI Taxonomy" id="1038845"/>
    <lineage>
        <taxon>Bacteria</taxon>
        <taxon>Pseudomonadati</taxon>
        <taxon>Bacteroidota</taxon>
        <taxon>Flavobacteriia</taxon>
        <taxon>Flavobacteriales</taxon>
        <taxon>Flavobacteriaceae</taxon>
        <taxon>Flavobacterium</taxon>
    </lineage>
</organism>
<sequence length="219" mass="25656">MKKYFLILLFIPLSFISCMEPIEFFDYSNEQDLIGLKRFFKNESFQYQLLGSYSYKGKAIIGDYIIDDKYTLHIIKIDSLTKNYNLNVVGNKSFSNVNSSYNILEGGNYELKYNLAKLSKIKEKESIHFSSDGEMEKIFSNDTLSVYSTEYNYLTAYFNDKPDVRMYVEENKRGKLRSDIAFFRKEDSVYLLIFSEAYLPTSTPILNAGDIMQYIMKKK</sequence>
<gene>
    <name evidence="1" type="ORF">GN157_12390</name>
</gene>
<evidence type="ECO:0000313" key="2">
    <source>
        <dbReference type="Proteomes" id="UP000433945"/>
    </source>
</evidence>
<reference evidence="1 2" key="1">
    <citation type="submission" date="2019-12" db="EMBL/GenBank/DDBJ databases">
        <authorList>
            <person name="Sun J.-Q."/>
        </authorList>
    </citation>
    <scope>NUCLEOTIDE SEQUENCE [LARGE SCALE GENOMIC DNA]</scope>
    <source>
        <strain evidence="1 2">JCM 17928</strain>
    </source>
</reference>
<protein>
    <submittedName>
        <fullName evidence="1">Uncharacterized protein</fullName>
    </submittedName>
</protein>
<dbReference type="PROSITE" id="PS51257">
    <property type="entry name" value="PROKAR_LIPOPROTEIN"/>
    <property type="match status" value="1"/>
</dbReference>
<dbReference type="EMBL" id="WOWP01000049">
    <property type="protein sequence ID" value="MUV04509.1"/>
    <property type="molecule type" value="Genomic_DNA"/>
</dbReference>
<dbReference type="Proteomes" id="UP000433945">
    <property type="component" value="Unassembled WGS sequence"/>
</dbReference>
<dbReference type="AlphaFoldDB" id="A0A6N8HFL4"/>
<dbReference type="OrthoDB" id="9857450at2"/>
<keyword evidence="2" id="KW-1185">Reference proteome</keyword>
<name>A0A6N8HFL4_9FLAO</name>
<accession>A0A6N8HFL4</accession>
<dbReference type="RefSeq" id="WP_157483707.1">
    <property type="nucleotide sequence ID" value="NZ_WOWP01000049.1"/>
</dbReference>
<comment type="caution">
    <text evidence="1">The sequence shown here is derived from an EMBL/GenBank/DDBJ whole genome shotgun (WGS) entry which is preliminary data.</text>
</comment>
<proteinExistence type="predicted"/>